<evidence type="ECO:0000256" key="4">
    <source>
        <dbReference type="SAM" id="MobiDB-lite"/>
    </source>
</evidence>
<dbReference type="InterPro" id="IPR036728">
    <property type="entry name" value="PBP_GOBP_sf"/>
</dbReference>
<feature type="non-terminal residue" evidence="7">
    <location>
        <position position="1"/>
    </location>
</feature>
<feature type="region of interest" description="Disordered" evidence="4">
    <location>
        <begin position="25"/>
        <end position="49"/>
    </location>
</feature>
<dbReference type="SUPFAM" id="SSF47565">
    <property type="entry name" value="Insect pheromone/odorant-binding proteins"/>
    <property type="match status" value="1"/>
</dbReference>
<keyword evidence="3" id="KW-0964">Secreted</keyword>
<evidence type="ECO:0000256" key="3">
    <source>
        <dbReference type="ARBA" id="ARBA00022525"/>
    </source>
</evidence>
<dbReference type="Pfam" id="PF22651">
    <property type="entry name" value="OBP47_like"/>
    <property type="match status" value="1"/>
</dbReference>
<name>A0A1B6EH83_9HEMI</name>
<evidence type="ECO:0000313" key="7">
    <source>
        <dbReference type="EMBL" id="JAS37292.1"/>
    </source>
</evidence>
<proteinExistence type="inferred from homology"/>
<comment type="subcellular location">
    <subcellularLocation>
        <location evidence="1">Secreted</location>
    </subcellularLocation>
</comment>
<sequence length="217" mass="23889">NSLFLSVIFCLFVVESLCYSQRLSRQAPPEEDDDCKPPPPGEMKGQRPPECCKMPDLSGTLKAGFESCHSKFPLRSPRPTGTPSPNGSPTDKACFEECIFNASGLLGTNGKVNREAITKIVNNISTSQPDWSSTLTASVAKCFESSVFNGTDAKYCKSGSMEFKKCLIRQLFLNCPRSVWTSSDECTEIKARAEKCPFMYVPMPHFGKPPMSQPPPQ</sequence>
<organism evidence="7">
    <name type="scientific">Clastoptera arizonana</name>
    <name type="common">Arizona spittle bug</name>
    <dbReference type="NCBI Taxonomy" id="38151"/>
    <lineage>
        <taxon>Eukaryota</taxon>
        <taxon>Metazoa</taxon>
        <taxon>Ecdysozoa</taxon>
        <taxon>Arthropoda</taxon>
        <taxon>Hexapoda</taxon>
        <taxon>Insecta</taxon>
        <taxon>Pterygota</taxon>
        <taxon>Neoptera</taxon>
        <taxon>Paraneoptera</taxon>
        <taxon>Hemiptera</taxon>
        <taxon>Auchenorrhyncha</taxon>
        <taxon>Cercopoidea</taxon>
        <taxon>Clastopteridae</taxon>
        <taxon>Clastoptera</taxon>
    </lineage>
</organism>
<dbReference type="GO" id="GO:0005576">
    <property type="term" value="C:extracellular region"/>
    <property type="evidence" value="ECO:0007669"/>
    <property type="project" value="UniProtKB-SubCell"/>
</dbReference>
<evidence type="ECO:0000256" key="5">
    <source>
        <dbReference type="SAM" id="SignalP"/>
    </source>
</evidence>
<dbReference type="GO" id="GO:0005549">
    <property type="term" value="F:odorant binding"/>
    <property type="evidence" value="ECO:0007669"/>
    <property type="project" value="InterPro"/>
</dbReference>
<gene>
    <name evidence="7" type="ORF">g.9292</name>
</gene>
<feature type="signal peptide" evidence="5">
    <location>
        <begin position="1"/>
        <end position="20"/>
    </location>
</feature>
<comment type="similarity">
    <text evidence="2">Belongs to the PBP/GOBP family.</text>
</comment>
<dbReference type="PANTHER" id="PTHR21066">
    <property type="entry name" value="ODORANT-BINDING PROTEIN 59A-RELATED"/>
    <property type="match status" value="1"/>
</dbReference>
<dbReference type="InterPro" id="IPR054577">
    <property type="entry name" value="OBP47-like_dom"/>
</dbReference>
<feature type="chain" id="PRO_5008582114" description="OBP47-like domain-containing protein" evidence="5">
    <location>
        <begin position="21"/>
        <end position="217"/>
    </location>
</feature>
<dbReference type="InterPro" id="IPR052295">
    <property type="entry name" value="Odorant-binding_protein"/>
</dbReference>
<dbReference type="Gene3D" id="1.10.238.270">
    <property type="match status" value="1"/>
</dbReference>
<evidence type="ECO:0000259" key="6">
    <source>
        <dbReference type="Pfam" id="PF22651"/>
    </source>
</evidence>
<feature type="domain" description="OBP47-like" evidence="6">
    <location>
        <begin position="92"/>
        <end position="190"/>
    </location>
</feature>
<evidence type="ECO:0000256" key="2">
    <source>
        <dbReference type="ARBA" id="ARBA00008098"/>
    </source>
</evidence>
<dbReference type="AlphaFoldDB" id="A0A1B6EH83"/>
<keyword evidence="5" id="KW-0732">Signal</keyword>
<protein>
    <recommendedName>
        <fullName evidence="6">OBP47-like domain-containing protein</fullName>
    </recommendedName>
</protein>
<dbReference type="EMBL" id="GEDC01000006">
    <property type="protein sequence ID" value="JAS37292.1"/>
    <property type="molecule type" value="Transcribed_RNA"/>
</dbReference>
<reference evidence="7" key="1">
    <citation type="submission" date="2015-12" db="EMBL/GenBank/DDBJ databases">
        <title>De novo transcriptome assembly of four potential Pierce s Disease insect vectors from Arizona vineyards.</title>
        <authorList>
            <person name="Tassone E.E."/>
        </authorList>
    </citation>
    <scope>NUCLEOTIDE SEQUENCE</scope>
</reference>
<accession>A0A1B6EH83</accession>
<evidence type="ECO:0000256" key="1">
    <source>
        <dbReference type="ARBA" id="ARBA00004613"/>
    </source>
</evidence>
<dbReference type="PANTHER" id="PTHR21066:SF3">
    <property type="entry name" value="IP02236P"/>
    <property type="match status" value="1"/>
</dbReference>